<dbReference type="PANTHER" id="PTHR43581:SF4">
    <property type="entry name" value="ATP_GTP PHOSPHATASE"/>
    <property type="match status" value="1"/>
</dbReference>
<dbReference type="Pfam" id="PF13304">
    <property type="entry name" value="AAA_21"/>
    <property type="match status" value="1"/>
</dbReference>
<dbReference type="EMBL" id="CP094534">
    <property type="protein sequence ID" value="UOE36130.1"/>
    <property type="molecule type" value="Genomic_DNA"/>
</dbReference>
<dbReference type="RefSeq" id="WP_243519640.1">
    <property type="nucleotide sequence ID" value="NZ_CP094534.1"/>
</dbReference>
<feature type="domain" description="AAA+ ATPase" evidence="1">
    <location>
        <begin position="41"/>
        <end position="284"/>
    </location>
</feature>
<dbReference type="InterPro" id="IPR027417">
    <property type="entry name" value="P-loop_NTPase"/>
</dbReference>
<accession>A0ABY4BHM7</accession>
<dbReference type="Pfam" id="PF13476">
    <property type="entry name" value="AAA_23"/>
    <property type="match status" value="1"/>
</dbReference>
<name>A0ABY4BHM7_9BACT</name>
<dbReference type="Proteomes" id="UP000831390">
    <property type="component" value="Chromosome"/>
</dbReference>
<sequence length="489" mass="55125">MRLAKTGDTWRNLYKRNFKNRITSLEFDGITGIGKGKVSFSGGITVICGANGVGKTTLLNALLLSIKSIVSPVPHNIKSRFNSSVLLVSAIENGEERTYLKSSSDEEVGLSVEIGYIDSSHKSSRLIDFFSEMTNREELFEGIDPIHYSEEEIKLISYVTGKNYSSCDVYEIDAFDPEAISGFDDVIPYFKVVDSNTEYGLEMMGLGELAAHLLIWSIKRAPQDSIFFLEEPESFISPKAQVNLMNYIASVSLDKGIWLVITTHSMGIVSNIPLNHIKILSKNHDGIDIIETPNQFQLNMILGISFSYSGILFVEDMASKVFTRAILEHFDGDISRRIDIVKAGSSSAISNVLYNFPKPSKEWLKIIGVYDGDIWPQKKSVIDDKKVKWEYLFLPGPVAPEILLRDFFRNNTYGLENKLAVTESNLKFALNSLDGCNHHDWPTDLARFLEVNEEDMLRDMFRLWLEAPQNETQARATFDDISAKFSKQQ</sequence>
<keyword evidence="3" id="KW-1185">Reference proteome</keyword>
<dbReference type="InterPro" id="IPR003959">
    <property type="entry name" value="ATPase_AAA_core"/>
</dbReference>
<dbReference type="Gene3D" id="3.40.50.300">
    <property type="entry name" value="P-loop containing nucleotide triphosphate hydrolases"/>
    <property type="match status" value="2"/>
</dbReference>
<protein>
    <submittedName>
        <fullName evidence="2">AAA family ATPase</fullName>
    </submittedName>
</protein>
<evidence type="ECO:0000313" key="3">
    <source>
        <dbReference type="Proteomes" id="UP000831390"/>
    </source>
</evidence>
<dbReference type="SUPFAM" id="SSF52540">
    <property type="entry name" value="P-loop containing nucleoside triphosphate hydrolases"/>
    <property type="match status" value="1"/>
</dbReference>
<gene>
    <name evidence="2" type="ORF">MTP16_10925</name>
</gene>
<proteinExistence type="predicted"/>
<dbReference type="SMART" id="SM00382">
    <property type="entry name" value="AAA"/>
    <property type="match status" value="1"/>
</dbReference>
<evidence type="ECO:0000259" key="1">
    <source>
        <dbReference type="SMART" id="SM00382"/>
    </source>
</evidence>
<dbReference type="InterPro" id="IPR003593">
    <property type="entry name" value="AAA+_ATPase"/>
</dbReference>
<organism evidence="2 3">
    <name type="scientific">Hymenobacter monticola</name>
    <dbReference type="NCBI Taxonomy" id="1705399"/>
    <lineage>
        <taxon>Bacteria</taxon>
        <taxon>Pseudomonadati</taxon>
        <taxon>Bacteroidota</taxon>
        <taxon>Cytophagia</taxon>
        <taxon>Cytophagales</taxon>
        <taxon>Hymenobacteraceae</taxon>
        <taxon>Hymenobacter</taxon>
    </lineage>
</organism>
<dbReference type="InterPro" id="IPR051396">
    <property type="entry name" value="Bact_Antivir_Def_Nuclease"/>
</dbReference>
<dbReference type="InterPro" id="IPR038729">
    <property type="entry name" value="Rad50/SbcC_AAA"/>
</dbReference>
<dbReference type="PANTHER" id="PTHR43581">
    <property type="entry name" value="ATP/GTP PHOSPHATASE"/>
    <property type="match status" value="1"/>
</dbReference>
<reference evidence="2 3" key="1">
    <citation type="submission" date="2022-03" db="EMBL/GenBank/DDBJ databases">
        <title>Hymenobactersp. isolated from the air.</title>
        <authorList>
            <person name="Won M."/>
            <person name="Kwon S.-W."/>
        </authorList>
    </citation>
    <scope>NUCLEOTIDE SEQUENCE [LARGE SCALE GENOMIC DNA]</scope>
    <source>
        <strain evidence="2 3">KACC 22596</strain>
    </source>
</reference>
<evidence type="ECO:0000313" key="2">
    <source>
        <dbReference type="EMBL" id="UOE36130.1"/>
    </source>
</evidence>